<dbReference type="Pfam" id="PF00571">
    <property type="entry name" value="CBS"/>
    <property type="match status" value="1"/>
</dbReference>
<reference evidence="3" key="1">
    <citation type="submission" date="2022-12" db="EMBL/GenBank/DDBJ databases">
        <title>Paracoccus sp. EF6 isolated from a lake water.</title>
        <authorList>
            <person name="Liu H."/>
        </authorList>
    </citation>
    <scope>NUCLEOTIDE SEQUENCE</scope>
    <source>
        <strain evidence="3">EF6</strain>
    </source>
</reference>
<feature type="domain" description="CBS" evidence="2">
    <location>
        <begin position="50"/>
        <end position="107"/>
    </location>
</feature>
<dbReference type="InterPro" id="IPR046342">
    <property type="entry name" value="CBS_dom_sf"/>
</dbReference>
<dbReference type="EMBL" id="JAPTYD010000114">
    <property type="protein sequence ID" value="MCZ0964504.1"/>
    <property type="molecule type" value="Genomic_DNA"/>
</dbReference>
<dbReference type="PROSITE" id="PS51371">
    <property type="entry name" value="CBS"/>
    <property type="match status" value="1"/>
</dbReference>
<gene>
    <name evidence="3" type="ORF">OU682_23430</name>
</gene>
<dbReference type="SMART" id="SM00116">
    <property type="entry name" value="CBS"/>
    <property type="match status" value="1"/>
</dbReference>
<feature type="non-terminal residue" evidence="3">
    <location>
        <position position="1"/>
    </location>
</feature>
<evidence type="ECO:0000313" key="4">
    <source>
        <dbReference type="Proteomes" id="UP001149822"/>
    </source>
</evidence>
<dbReference type="Proteomes" id="UP001149822">
    <property type="component" value="Unassembled WGS sequence"/>
</dbReference>
<sequence>PAATVADVRAAGLASGHMRILMTGKTGAPPTIVHVRDTLMLDEASPVASIARPVHVLSPTMPVYEALGRMRAASVQLAVVMDSGQMLGVISLSDIVKRVLPTGKTATSISTAALG</sequence>
<dbReference type="InterPro" id="IPR000644">
    <property type="entry name" value="CBS_dom"/>
</dbReference>
<keyword evidence="1" id="KW-0129">CBS domain</keyword>
<evidence type="ECO:0000313" key="3">
    <source>
        <dbReference type="EMBL" id="MCZ0964504.1"/>
    </source>
</evidence>
<dbReference type="RefSeq" id="WP_268944593.1">
    <property type="nucleotide sequence ID" value="NZ_JAPTYD010000114.1"/>
</dbReference>
<accession>A0ABT4JBJ8</accession>
<proteinExistence type="predicted"/>
<keyword evidence="4" id="KW-1185">Reference proteome</keyword>
<name>A0ABT4JBJ8_9RHOB</name>
<comment type="caution">
    <text evidence="3">The sequence shown here is derived from an EMBL/GenBank/DDBJ whole genome shotgun (WGS) entry which is preliminary data.</text>
</comment>
<dbReference type="SUPFAM" id="SSF54631">
    <property type="entry name" value="CBS-domain pair"/>
    <property type="match status" value="1"/>
</dbReference>
<dbReference type="Gene3D" id="3.10.580.10">
    <property type="entry name" value="CBS-domain"/>
    <property type="match status" value="1"/>
</dbReference>
<evidence type="ECO:0000256" key="1">
    <source>
        <dbReference type="PROSITE-ProRule" id="PRU00703"/>
    </source>
</evidence>
<organism evidence="3 4">
    <name type="scientific">Paracoccus benzoatiresistens</name>
    <dbReference type="NCBI Taxonomy" id="2997341"/>
    <lineage>
        <taxon>Bacteria</taxon>
        <taxon>Pseudomonadati</taxon>
        <taxon>Pseudomonadota</taxon>
        <taxon>Alphaproteobacteria</taxon>
        <taxon>Rhodobacterales</taxon>
        <taxon>Paracoccaceae</taxon>
        <taxon>Paracoccus</taxon>
    </lineage>
</organism>
<protein>
    <submittedName>
        <fullName evidence="3">CBS domain-containing protein</fullName>
    </submittedName>
</protein>
<evidence type="ECO:0000259" key="2">
    <source>
        <dbReference type="PROSITE" id="PS51371"/>
    </source>
</evidence>